<accession>A0A5C1AAI0</accession>
<keyword evidence="1" id="KW-1133">Transmembrane helix</keyword>
<protein>
    <submittedName>
        <fullName evidence="2">Uncharacterized protein</fullName>
    </submittedName>
</protein>
<evidence type="ECO:0000256" key="1">
    <source>
        <dbReference type="SAM" id="Phobius"/>
    </source>
</evidence>
<gene>
    <name evidence="2" type="ORF">PX52LOC_03161</name>
</gene>
<feature type="transmembrane region" description="Helical" evidence="1">
    <location>
        <begin position="107"/>
        <end position="127"/>
    </location>
</feature>
<organism evidence="2 3">
    <name type="scientific">Limnoglobus roseus</name>
    <dbReference type="NCBI Taxonomy" id="2598579"/>
    <lineage>
        <taxon>Bacteria</taxon>
        <taxon>Pseudomonadati</taxon>
        <taxon>Planctomycetota</taxon>
        <taxon>Planctomycetia</taxon>
        <taxon>Gemmatales</taxon>
        <taxon>Gemmataceae</taxon>
        <taxon>Limnoglobus</taxon>
    </lineage>
</organism>
<name>A0A5C1AAI0_9BACT</name>
<reference evidence="3" key="1">
    <citation type="submission" date="2019-08" db="EMBL/GenBank/DDBJ databases">
        <title>Limnoglobus roseus gen. nov., sp. nov., a novel freshwater planctomycete with a giant genome from the family Gemmataceae.</title>
        <authorList>
            <person name="Kulichevskaya I.S."/>
            <person name="Naumoff D.G."/>
            <person name="Miroshnikov K."/>
            <person name="Ivanova A."/>
            <person name="Philippov D.A."/>
            <person name="Hakobyan A."/>
            <person name="Rijpstra I.C."/>
            <person name="Sinninghe Damste J.S."/>
            <person name="Liesack W."/>
            <person name="Dedysh S.N."/>
        </authorList>
    </citation>
    <scope>NUCLEOTIDE SEQUENCE [LARGE SCALE GENOMIC DNA]</scope>
    <source>
        <strain evidence="3">PX52</strain>
    </source>
</reference>
<dbReference type="Proteomes" id="UP000324974">
    <property type="component" value="Chromosome"/>
</dbReference>
<proteinExistence type="predicted"/>
<keyword evidence="1" id="KW-0472">Membrane</keyword>
<dbReference type="EMBL" id="CP042425">
    <property type="protein sequence ID" value="QEL16221.1"/>
    <property type="molecule type" value="Genomic_DNA"/>
</dbReference>
<keyword evidence="1" id="KW-0812">Transmembrane</keyword>
<sequence length="136" mass="15175">MHLGTILVFGASILVIGRRKSDIARREPNLSRWDIDIKVLTTIPLAFWFIGPPGAVLLPATALQFVSPVEGYVEHKDGTFVLANHGRTIREITEEEFHHANTQVARGFCAIWLAFTWLATAFFWIGMQGPASTNEL</sequence>
<dbReference type="AlphaFoldDB" id="A0A5C1AAI0"/>
<evidence type="ECO:0000313" key="2">
    <source>
        <dbReference type="EMBL" id="QEL16221.1"/>
    </source>
</evidence>
<dbReference type="KEGG" id="lrs:PX52LOC_03161"/>
<evidence type="ECO:0000313" key="3">
    <source>
        <dbReference type="Proteomes" id="UP000324974"/>
    </source>
</evidence>
<keyword evidence="3" id="KW-1185">Reference proteome</keyword>